<feature type="compositionally biased region" description="Basic and acidic residues" evidence="1">
    <location>
        <begin position="73"/>
        <end position="86"/>
    </location>
</feature>
<feature type="compositionally biased region" description="Low complexity" evidence="1">
    <location>
        <begin position="287"/>
        <end position="311"/>
    </location>
</feature>
<accession>A0A6J4M4U0</accession>
<feature type="compositionally biased region" description="Basic residues" evidence="1">
    <location>
        <begin position="118"/>
        <end position="127"/>
    </location>
</feature>
<feature type="compositionally biased region" description="Low complexity" evidence="1">
    <location>
        <begin position="150"/>
        <end position="161"/>
    </location>
</feature>
<sequence length="447" mass="47284">ALARGLRARGDGAGLYQLHLDAERGGARRHRHDHAGAGRAPGRAAAHAVDDAGRPGGGGVVRRGVPAGGALQEPRHAARGVRPERAVHRRGGGRGPQRTAAPRVPLQDARGGRLGPQPHRRRRRARARVARLRLLDARARLHRRRGRVAGGRAVQPAGAVPARPPARRAGDAPHDGRHAGPDRGQLRGGQQRRDHRRAAGDQRGDGRLHLRGAARRDAASEDHGPHRQRDPEPLPRGAHQHPPLPALHPADHARPQRRRAPGLRRDRAGGRGLHERGARRQVGGAGDAAAAAGAQRVRAGDVHGAAAGAVGHRPRSHGDAPRDGQPGDVPPALFHLRRGMGDRRARGRLADRDGHRLDPARPARARRGAAAGARFRQESLAERERRRPDDRGGAGGAGDGRRGELGPDRASGTKRDSRGGDLHGVDRAVPPPAGAARGGDPPDPAKL</sequence>
<feature type="compositionally biased region" description="Basic and acidic residues" evidence="1">
    <location>
        <begin position="339"/>
        <end position="361"/>
    </location>
</feature>
<gene>
    <name evidence="2" type="ORF">AVDCRST_MAG40-2792</name>
</gene>
<feature type="compositionally biased region" description="Basic and acidic residues" evidence="1">
    <location>
        <begin position="197"/>
        <end position="233"/>
    </location>
</feature>
<organism evidence="2">
    <name type="scientific">uncultured Gemmatimonadaceae bacterium</name>
    <dbReference type="NCBI Taxonomy" id="246130"/>
    <lineage>
        <taxon>Bacteria</taxon>
        <taxon>Pseudomonadati</taxon>
        <taxon>Gemmatimonadota</taxon>
        <taxon>Gemmatimonadia</taxon>
        <taxon>Gemmatimonadales</taxon>
        <taxon>Gemmatimonadaceae</taxon>
        <taxon>environmental samples</taxon>
    </lineage>
</organism>
<feature type="compositionally biased region" description="Basic and acidic residues" evidence="1">
    <location>
        <begin position="168"/>
        <end position="185"/>
    </location>
</feature>
<feature type="region of interest" description="Disordered" evidence="1">
    <location>
        <begin position="143"/>
        <end position="447"/>
    </location>
</feature>
<dbReference type="EMBL" id="CADCTX010000777">
    <property type="protein sequence ID" value="CAA9348942.1"/>
    <property type="molecule type" value="Genomic_DNA"/>
</dbReference>
<protein>
    <submittedName>
        <fullName evidence="2">Uncharacterized protein</fullName>
    </submittedName>
</protein>
<feature type="non-terminal residue" evidence="2">
    <location>
        <position position="447"/>
    </location>
</feature>
<evidence type="ECO:0000256" key="1">
    <source>
        <dbReference type="SAM" id="MobiDB-lite"/>
    </source>
</evidence>
<evidence type="ECO:0000313" key="2">
    <source>
        <dbReference type="EMBL" id="CAA9348942.1"/>
    </source>
</evidence>
<name>A0A6J4M4U0_9BACT</name>
<proteinExistence type="predicted"/>
<reference evidence="2" key="1">
    <citation type="submission" date="2020-02" db="EMBL/GenBank/DDBJ databases">
        <authorList>
            <person name="Meier V. D."/>
        </authorList>
    </citation>
    <scope>NUCLEOTIDE SEQUENCE</scope>
    <source>
        <strain evidence="2">AVDCRST_MAG40</strain>
    </source>
</reference>
<feature type="compositionally biased region" description="Basic and acidic residues" evidence="1">
    <location>
        <begin position="375"/>
        <end position="392"/>
    </location>
</feature>
<feature type="region of interest" description="Disordered" evidence="1">
    <location>
        <begin position="67"/>
        <end position="127"/>
    </location>
</feature>
<dbReference type="AlphaFoldDB" id="A0A6J4M4U0"/>
<feature type="compositionally biased region" description="Basic and acidic residues" evidence="1">
    <location>
        <begin position="399"/>
        <end position="426"/>
    </location>
</feature>
<feature type="compositionally biased region" description="Basic and acidic residues" evidence="1">
    <location>
        <begin position="263"/>
        <end position="278"/>
    </location>
</feature>
<feature type="non-terminal residue" evidence="2">
    <location>
        <position position="1"/>
    </location>
</feature>